<dbReference type="InterPro" id="IPR052908">
    <property type="entry name" value="AP-4-A_phosphorylase"/>
</dbReference>
<gene>
    <name evidence="6" type="ORF">HNQ40_000238</name>
</gene>
<dbReference type="InterPro" id="IPR039383">
    <property type="entry name" value="FHIT"/>
</dbReference>
<dbReference type="CDD" id="cd01275">
    <property type="entry name" value="FHIT"/>
    <property type="match status" value="1"/>
</dbReference>
<evidence type="ECO:0000259" key="5">
    <source>
        <dbReference type="PROSITE" id="PS51084"/>
    </source>
</evidence>
<evidence type="ECO:0000256" key="4">
    <source>
        <dbReference type="PROSITE-ProRule" id="PRU00464"/>
    </source>
</evidence>
<feature type="active site" description="Tele-AMP-histidine intermediate" evidence="2">
    <location>
        <position position="135"/>
    </location>
</feature>
<feature type="binding site" evidence="3">
    <location>
        <begin position="127"/>
        <end position="130"/>
    </location>
    <ligand>
        <name>substrate</name>
    </ligand>
</feature>
<keyword evidence="6" id="KW-0548">Nucleotidyltransferase</keyword>
<evidence type="ECO:0000256" key="2">
    <source>
        <dbReference type="PIRSR" id="PIRSR639383-1"/>
    </source>
</evidence>
<proteinExistence type="predicted"/>
<dbReference type="PROSITE" id="PS51084">
    <property type="entry name" value="HIT_2"/>
    <property type="match status" value="1"/>
</dbReference>
<dbReference type="EMBL" id="JACHGY010000001">
    <property type="protein sequence ID" value="MBB6428432.1"/>
    <property type="molecule type" value="Genomic_DNA"/>
</dbReference>
<keyword evidence="1" id="KW-0547">Nucleotide-binding</keyword>
<dbReference type="InterPro" id="IPR036265">
    <property type="entry name" value="HIT-like_sf"/>
</dbReference>
<evidence type="ECO:0000256" key="3">
    <source>
        <dbReference type="PIRSR" id="PIRSR639383-2"/>
    </source>
</evidence>
<dbReference type="GO" id="GO:0003877">
    <property type="term" value="F:ATP:ADP adenylyltransferase activity"/>
    <property type="evidence" value="ECO:0007669"/>
    <property type="project" value="UniProtKB-EC"/>
</dbReference>
<keyword evidence="7" id="KW-1185">Reference proteome</keyword>
<organism evidence="6 7">
    <name type="scientific">Algisphaera agarilytica</name>
    <dbReference type="NCBI Taxonomy" id="1385975"/>
    <lineage>
        <taxon>Bacteria</taxon>
        <taxon>Pseudomonadati</taxon>
        <taxon>Planctomycetota</taxon>
        <taxon>Phycisphaerae</taxon>
        <taxon>Phycisphaerales</taxon>
        <taxon>Phycisphaeraceae</taxon>
        <taxon>Algisphaera</taxon>
    </lineage>
</organism>
<dbReference type="InterPro" id="IPR011146">
    <property type="entry name" value="HIT-like"/>
</dbReference>
<dbReference type="EC" id="2.7.7.53" evidence="6"/>
<dbReference type="PANTHER" id="PTHR42997">
    <property type="entry name" value="HIT FAMILY HYDROLASE"/>
    <property type="match status" value="1"/>
</dbReference>
<name>A0A7X0LJ36_9BACT</name>
<comment type="caution">
    <text evidence="6">The sequence shown here is derived from an EMBL/GenBank/DDBJ whole genome shotgun (WGS) entry which is preliminary data.</text>
</comment>
<accession>A0A7X0LJ36</accession>
<evidence type="ECO:0000313" key="7">
    <source>
        <dbReference type="Proteomes" id="UP000541810"/>
    </source>
</evidence>
<dbReference type="AlphaFoldDB" id="A0A7X0LJ36"/>
<protein>
    <submittedName>
        <fullName evidence="6">ATP adenylyltransferase</fullName>
        <ecNumber evidence="6">2.7.7.53</ecNumber>
    </submittedName>
</protein>
<feature type="domain" description="HIT" evidence="5">
    <location>
        <begin position="40"/>
        <end position="148"/>
    </location>
</feature>
<dbReference type="SUPFAM" id="SSF54197">
    <property type="entry name" value="HIT-like"/>
    <property type="match status" value="1"/>
</dbReference>
<keyword evidence="6" id="KW-0808">Transferase</keyword>
<dbReference type="Pfam" id="PF01230">
    <property type="entry name" value="HIT"/>
    <property type="match status" value="1"/>
</dbReference>
<feature type="binding site" evidence="3">
    <location>
        <position position="137"/>
    </location>
    <ligand>
        <name>substrate</name>
    </ligand>
</feature>
<dbReference type="RefSeq" id="WP_184675564.1">
    <property type="nucleotide sequence ID" value="NZ_JACHGY010000001.1"/>
</dbReference>
<dbReference type="Proteomes" id="UP000541810">
    <property type="component" value="Unassembled WGS sequence"/>
</dbReference>
<evidence type="ECO:0000313" key="6">
    <source>
        <dbReference type="EMBL" id="MBB6428432.1"/>
    </source>
</evidence>
<dbReference type="PANTHER" id="PTHR42997:SF1">
    <property type="entry name" value="AP-4-A PHOSPHORYLASE"/>
    <property type="match status" value="1"/>
</dbReference>
<feature type="short sequence motif" description="Histidine triad motif" evidence="4">
    <location>
        <begin position="133"/>
        <end position="137"/>
    </location>
</feature>
<feature type="binding site" evidence="3">
    <location>
        <position position="65"/>
    </location>
    <ligand>
        <name>substrate</name>
    </ligand>
</feature>
<dbReference type="Gene3D" id="3.30.428.10">
    <property type="entry name" value="HIT-like"/>
    <property type="match status" value="1"/>
</dbReference>
<reference evidence="6 7" key="1">
    <citation type="submission" date="2020-08" db="EMBL/GenBank/DDBJ databases">
        <title>Genomic Encyclopedia of Type Strains, Phase IV (KMG-IV): sequencing the most valuable type-strain genomes for metagenomic binning, comparative biology and taxonomic classification.</title>
        <authorList>
            <person name="Goeker M."/>
        </authorList>
    </citation>
    <scope>NUCLEOTIDE SEQUENCE [LARGE SCALE GENOMIC DNA]</scope>
    <source>
        <strain evidence="6 7">DSM 103725</strain>
    </source>
</reference>
<dbReference type="GO" id="GO:0000166">
    <property type="term" value="F:nucleotide binding"/>
    <property type="evidence" value="ECO:0007669"/>
    <property type="project" value="UniProtKB-KW"/>
</dbReference>
<evidence type="ECO:0000256" key="1">
    <source>
        <dbReference type="ARBA" id="ARBA00022741"/>
    </source>
</evidence>
<sequence length="177" mass="19261">MSKPNLWAPWRIDYLQDLGSSQPPGHAPGAKDCFLCAAGEAGLDEATQKERLVLHRDDHGVLLLNRYPYTNGHLLVAPLQHVPELSDLSKEDRGGLMELCELGTRLLKQVVNPQGINVGLNLGRAAGAGVPGHLHWHLVPRWTGDTNFVDVVGGVRVIPQALDASYRMLKDAVGELV</sequence>